<feature type="domain" description="M23ase beta-sheet core" evidence="2">
    <location>
        <begin position="94"/>
        <end position="187"/>
    </location>
</feature>
<evidence type="ECO:0000313" key="3">
    <source>
        <dbReference type="EMBL" id="GMQ28053.1"/>
    </source>
</evidence>
<dbReference type="InterPro" id="IPR011055">
    <property type="entry name" value="Dup_hybrid_motif"/>
</dbReference>
<dbReference type="SUPFAM" id="SSF51261">
    <property type="entry name" value="Duplicated hybrid motif"/>
    <property type="match status" value="1"/>
</dbReference>
<keyword evidence="4" id="KW-1185">Reference proteome</keyword>
<dbReference type="InterPro" id="IPR016047">
    <property type="entry name" value="M23ase_b-sheet_dom"/>
</dbReference>
<reference evidence="3 4" key="1">
    <citation type="submission" date="2023-08" db="EMBL/GenBank/DDBJ databases">
        <title>Draft genome sequence of Algoriphagus confluentis.</title>
        <authorList>
            <person name="Takatani N."/>
            <person name="Hosokawa M."/>
            <person name="Sawabe T."/>
        </authorList>
    </citation>
    <scope>NUCLEOTIDE SEQUENCE [LARGE SCALE GENOMIC DNA]</scope>
    <source>
        <strain evidence="3 4">NBRC 111222</strain>
    </source>
</reference>
<dbReference type="PANTHER" id="PTHR21666:SF289">
    <property type="entry name" value="L-ALA--D-GLU ENDOPEPTIDASE"/>
    <property type="match status" value="1"/>
</dbReference>
<evidence type="ECO:0000259" key="2">
    <source>
        <dbReference type="Pfam" id="PF01551"/>
    </source>
</evidence>
<dbReference type="Gene3D" id="2.70.70.10">
    <property type="entry name" value="Glucose Permease (Domain IIA)"/>
    <property type="match status" value="1"/>
</dbReference>
<dbReference type="PANTHER" id="PTHR21666">
    <property type="entry name" value="PEPTIDASE-RELATED"/>
    <property type="match status" value="1"/>
</dbReference>
<sequence length="210" mass="23293">MNRNLGTILLLFVSGQAFPQFNSFEFQKERPSVQVVKKIESDSKPEGIDLKPLVAQEIHSPNEPALLLASLPLDEIFLTSNYGYRSDPISGEGKFHRGIDLKTNRSMVYSMLHGQILSVGSDSLLGNFVKVRHGSYESIYGHLSQIWVSESEEVLPGTVLGISGSSGKATGDHLHLTIKKGKEYVNPVLFIQLIAKLRTKEHVITYLSNQ</sequence>
<accession>A0ABQ6PJX6</accession>
<protein>
    <recommendedName>
        <fullName evidence="2">M23ase beta-sheet core domain-containing protein</fullName>
    </recommendedName>
</protein>
<dbReference type="InterPro" id="IPR050570">
    <property type="entry name" value="Cell_wall_metabolism_enzyme"/>
</dbReference>
<comment type="caution">
    <text evidence="3">The sequence shown here is derived from an EMBL/GenBank/DDBJ whole genome shotgun (WGS) entry which is preliminary data.</text>
</comment>
<dbReference type="RefSeq" id="WP_338222849.1">
    <property type="nucleotide sequence ID" value="NZ_BTPD01000002.1"/>
</dbReference>
<evidence type="ECO:0000256" key="1">
    <source>
        <dbReference type="ARBA" id="ARBA00022729"/>
    </source>
</evidence>
<gene>
    <name evidence="3" type="ORF">Aconfl_06960</name>
</gene>
<dbReference type="CDD" id="cd12797">
    <property type="entry name" value="M23_peptidase"/>
    <property type="match status" value="1"/>
</dbReference>
<organism evidence="3 4">
    <name type="scientific">Algoriphagus confluentis</name>
    <dbReference type="NCBI Taxonomy" id="1697556"/>
    <lineage>
        <taxon>Bacteria</taxon>
        <taxon>Pseudomonadati</taxon>
        <taxon>Bacteroidota</taxon>
        <taxon>Cytophagia</taxon>
        <taxon>Cytophagales</taxon>
        <taxon>Cyclobacteriaceae</taxon>
        <taxon>Algoriphagus</taxon>
    </lineage>
</organism>
<dbReference type="Pfam" id="PF01551">
    <property type="entry name" value="Peptidase_M23"/>
    <property type="match status" value="1"/>
</dbReference>
<dbReference type="Proteomes" id="UP001338309">
    <property type="component" value="Unassembled WGS sequence"/>
</dbReference>
<evidence type="ECO:0000313" key="4">
    <source>
        <dbReference type="Proteomes" id="UP001338309"/>
    </source>
</evidence>
<dbReference type="EMBL" id="BTPD01000002">
    <property type="protein sequence ID" value="GMQ28053.1"/>
    <property type="molecule type" value="Genomic_DNA"/>
</dbReference>
<keyword evidence="1" id="KW-0732">Signal</keyword>
<proteinExistence type="predicted"/>
<name>A0ABQ6PJX6_9BACT</name>